<keyword evidence="2" id="KW-0175">Coiled coil</keyword>
<evidence type="ECO:0000256" key="1">
    <source>
        <dbReference type="ARBA" id="ARBA00022729"/>
    </source>
</evidence>
<dbReference type="SUPFAM" id="SSF110296">
    <property type="entry name" value="Oligoxyloglucan reducing end-specific cellobiohydrolase"/>
    <property type="match status" value="1"/>
</dbReference>
<keyword evidence="5" id="KW-1185">Reference proteome</keyword>
<gene>
    <name evidence="4" type="ORF">ACFO3O_04045</name>
</gene>
<reference evidence="5" key="1">
    <citation type="journal article" date="2019" name="Int. J. Syst. Evol. Microbiol.">
        <title>The Global Catalogue of Microorganisms (GCM) 10K type strain sequencing project: providing services to taxonomists for standard genome sequencing and annotation.</title>
        <authorList>
            <consortium name="The Broad Institute Genomics Platform"/>
            <consortium name="The Broad Institute Genome Sequencing Center for Infectious Disease"/>
            <person name="Wu L."/>
            <person name="Ma J."/>
        </authorList>
    </citation>
    <scope>NUCLEOTIDE SEQUENCE [LARGE SCALE GENOMIC DNA]</scope>
    <source>
        <strain evidence="5">YJ-61-S</strain>
    </source>
</reference>
<evidence type="ECO:0000313" key="5">
    <source>
        <dbReference type="Proteomes" id="UP001596043"/>
    </source>
</evidence>
<sequence length="1423" mass="152054">MNKKSLLFSTVLLGTFCFLFFYNFDKEETIDVEPQGLTSLRTEKKEKKSIEEKKRTVEERAAFDFEMQKNPVTGLIPREEKEAELEIARREKANSLSLDANSRAFTVPFESRGPTNLGGRTRAIVVDLSDTSGNTMIAGGVSSGVFKTIDGGVSWEKVSANDEIHNVTAIAQDPRVGFQNNWYYATGEVLGNSASLGAANYFGQGVWQSTDSGETWTQIPGTNSTFESFDSGFDFINSLAVHPITGDLYIATFDGIVRYDGTNLSTELSTFNAGNTDVKITATGRVFASINGASGSNGVYTSPTGIGSYTRIAQNSSPTGWAAVGRIVLGIAPSDTDVVYALYANGNSGAIEADLWRYDLGTGLWTDFSAKLPDEPGGDLGGNDPFAIQGGYDLEVSVKPDDVDFVVIGGTNAYRIADIVTDPTFERIGGYISNMSFASYGSGDAAANDGDTHHPDIHDLVFSPFNANTLLSGSDGGVHTTDVTSGTVRWTSLNNNYQTYQYYHVGLDPQGGSDIVLGGAQDNGTTLGGTTIAVPDVSNTTDAFEIFGGDGVAATIGRRASANTIENLDLYFGVQNGPIFANGPFRAGSTGGVNVFLSPLDPSGTLVFLHDITPAGANSSIFVTYFYLDPDSNTLYYADGNRIFRANNAQTVRSASGWTDIGSLSTSQNIRSIAATRGTYTTSSFTLIGGQNGGVFRHDNPRNTNLSTADNITPAGASTVANSVVSGVAIHPTNNDIGMVVYSNYGINNIYVTSNLTDASPTWTLAERNLSSHSIRSAAIAEVDGTTTYFVGTARGLYSSTNPITTDWTLEAPDQIGLAIVSSLVYRPSDGIMLIGTHGNGMYQVNLDSCPDTTTYTIAGGWDNGAPTASVRAIIAESYDTSDMGLGSITACELTIASGATLTVADGTFVSVQNDITVNGTLDVSNTGSVVQVFEAAETFNNGNISVEKITPTIDDRNYVAMSSPMTAETRDGVYGNSRAVFSIIPANFIPFPIDLMMFPEFAGAENFLDDDNDYLLPVTGSTALPAAGIGQLVFPQPMPNVGDGSYTLTYTQGTLNSGTITVPLNYNGPATINNYNILGNPYASAIDVTAFINANDAVNEVYYWDHITNPVSTLPGAGTSNFSMNDISVRNAMMGTAAVNGGTEPTQFMSSAQGFGIKAQQSEAASNTPVVFTNAMRVTGNNDGFRSAEIVSNTDKLWLNLTTSAYDNAISQAGIGFTDLATPEFDNGYDTKRLGTFLSLFTNLDGEYLSIQGREAFNTQIELSVGFSTTVETQETYTISIDRFEGTGLEDAPIYIIDTLLNTITNLKEAPYVFTATRGIQPDRFIVVFEEREVLSTEEVIVSNDFSVYPNPASSEITLSYTGNSQLQELIIVNVNGQRVQQQNLTTFQQSQQIDISALSKGVYFMQIISDEQMVVKKLIVK</sequence>
<dbReference type="EMBL" id="JBHSFV010000002">
    <property type="protein sequence ID" value="MFC4633062.1"/>
    <property type="molecule type" value="Genomic_DNA"/>
</dbReference>
<dbReference type="Pfam" id="PF18962">
    <property type="entry name" value="Por_Secre_tail"/>
    <property type="match status" value="1"/>
</dbReference>
<evidence type="ECO:0000313" key="4">
    <source>
        <dbReference type="EMBL" id="MFC4633062.1"/>
    </source>
</evidence>
<name>A0ABV9HSA2_9FLAO</name>
<dbReference type="NCBIfam" id="TIGR04183">
    <property type="entry name" value="Por_Secre_tail"/>
    <property type="match status" value="1"/>
</dbReference>
<feature type="coiled-coil region" evidence="2">
    <location>
        <begin position="40"/>
        <end position="98"/>
    </location>
</feature>
<organism evidence="4 5">
    <name type="scientific">Dokdonia ponticola</name>
    <dbReference type="NCBI Taxonomy" id="2041041"/>
    <lineage>
        <taxon>Bacteria</taxon>
        <taxon>Pseudomonadati</taxon>
        <taxon>Bacteroidota</taxon>
        <taxon>Flavobacteriia</taxon>
        <taxon>Flavobacteriales</taxon>
        <taxon>Flavobacteriaceae</taxon>
        <taxon>Dokdonia</taxon>
    </lineage>
</organism>
<comment type="caution">
    <text evidence="4">The sequence shown here is derived from an EMBL/GenBank/DDBJ whole genome shotgun (WGS) entry which is preliminary data.</text>
</comment>
<dbReference type="InterPro" id="IPR015943">
    <property type="entry name" value="WD40/YVTN_repeat-like_dom_sf"/>
</dbReference>
<evidence type="ECO:0000256" key="2">
    <source>
        <dbReference type="SAM" id="Coils"/>
    </source>
</evidence>
<protein>
    <submittedName>
        <fullName evidence="4">T9SS type A sorting domain-containing protein</fullName>
    </submittedName>
</protein>
<dbReference type="Gene3D" id="2.130.10.10">
    <property type="entry name" value="YVTN repeat-like/Quinoprotein amine dehydrogenase"/>
    <property type="match status" value="2"/>
</dbReference>
<dbReference type="RefSeq" id="WP_379977246.1">
    <property type="nucleotide sequence ID" value="NZ_JBHSFV010000002.1"/>
</dbReference>
<feature type="domain" description="Secretion system C-terminal sorting" evidence="3">
    <location>
        <begin position="1349"/>
        <end position="1422"/>
    </location>
</feature>
<keyword evidence="1" id="KW-0732">Signal</keyword>
<evidence type="ECO:0000259" key="3">
    <source>
        <dbReference type="Pfam" id="PF18962"/>
    </source>
</evidence>
<dbReference type="InterPro" id="IPR026444">
    <property type="entry name" value="Secre_tail"/>
</dbReference>
<proteinExistence type="predicted"/>
<accession>A0ABV9HSA2</accession>
<dbReference type="Proteomes" id="UP001596043">
    <property type="component" value="Unassembled WGS sequence"/>
</dbReference>